<dbReference type="Proteomes" id="UP000184518">
    <property type="component" value="Unassembled WGS sequence"/>
</dbReference>
<keyword evidence="2" id="KW-0456">Lyase</keyword>
<gene>
    <name evidence="4" type="ORF">SAMN05443633_101671</name>
</gene>
<dbReference type="EMBL" id="FQUT01000001">
    <property type="protein sequence ID" value="SHE63938.1"/>
    <property type="molecule type" value="Genomic_DNA"/>
</dbReference>
<keyword evidence="4" id="KW-0378">Hydrolase</keyword>
<dbReference type="InterPro" id="IPR007392">
    <property type="entry name" value="GD_AH_second"/>
</dbReference>
<dbReference type="Pfam" id="PF04295">
    <property type="entry name" value="GD_AH_second"/>
    <property type="match status" value="1"/>
</dbReference>
<dbReference type="CDD" id="cd11613">
    <property type="entry name" value="SAF_AH_GD"/>
    <property type="match status" value="1"/>
</dbReference>
<dbReference type="PANTHER" id="PTHR30536:SF5">
    <property type="entry name" value="ALTRONATE DEHYDRATASE"/>
    <property type="match status" value="1"/>
</dbReference>
<reference evidence="5" key="1">
    <citation type="submission" date="2016-11" db="EMBL/GenBank/DDBJ databases">
        <authorList>
            <person name="Varghese N."/>
            <person name="Submissions S."/>
        </authorList>
    </citation>
    <scope>NUCLEOTIDE SEQUENCE [LARGE SCALE GENOMIC DNA]</scope>
    <source>
        <strain evidence="5">DSM 27619</strain>
    </source>
</reference>
<dbReference type="InterPro" id="IPR048332">
    <property type="entry name" value="GD_AH_C"/>
</dbReference>
<evidence type="ECO:0000259" key="3">
    <source>
        <dbReference type="SMART" id="SM00858"/>
    </source>
</evidence>
<name>A0A1M4V4Y8_9FLAO</name>
<sequence length="566" mass="62179">MHFALKQKRIRKKIFNLKCKMSNLILKINPKDNVLVALQDIPAETEIIFENSIYTTLEEIPAKHKFFMNDMTQGDEIFMYGVLVGKVQYDLAAGTRMTTENTKHAAEPYYYREVDYHWTKPDVSKFLHKTFKGYHRSNGDVGTANYWLFIPTVFCENRNLDIIKESLYNELGYSVDAKYKSYTHQLVEAISKGENLDDIDFPPSNIPSRERVFKNVDGIKFLNHTGGCGGTRQDADTLSKLLASYADHPNVAGVTLLSLGCQHLQVENFKKDLYNRNPNFDKPLLVFEQQKAESEETMIKKAIFETLKGLLEINKIEREDAPISKLCVGVKCGGSDGFSGISANPAVGHLADILSVLGAKVLLAEFPELCGAEQEMIDRSINKETAEKFIKLMTEYDELAHAVGSGFFMNPSPGNIKDGLITDAIKSAGAAKKGGSSPVVDVLDYTEPATKPGLSLVCTPGNDVEATTGKAASGATLILFTTGLGTPTGNPVCPVIKVATNTALATKMSDIIDIDTGAIVHGEKTIQEMGEDILDFCIEVASGNIIPKAVALNQDDFIPWKRGVSL</sequence>
<dbReference type="AlphaFoldDB" id="A0A1M4V4Y8"/>
<evidence type="ECO:0000313" key="5">
    <source>
        <dbReference type="Proteomes" id="UP000184518"/>
    </source>
</evidence>
<dbReference type="InterPro" id="IPR013974">
    <property type="entry name" value="SAF"/>
</dbReference>
<evidence type="ECO:0000313" key="4">
    <source>
        <dbReference type="EMBL" id="SHE63938.1"/>
    </source>
</evidence>
<feature type="domain" description="SAF" evidence="3">
    <location>
        <begin position="32"/>
        <end position="103"/>
    </location>
</feature>
<proteinExistence type="inferred from homology"/>
<dbReference type="PANTHER" id="PTHR30536">
    <property type="entry name" value="ALTRONATE/GALACTARATE DEHYDRATASE"/>
    <property type="match status" value="1"/>
</dbReference>
<dbReference type="Pfam" id="PF20629">
    <property type="entry name" value="GD_AH_C"/>
    <property type="match status" value="1"/>
</dbReference>
<dbReference type="InterPro" id="IPR052172">
    <property type="entry name" value="UxaA_altronate/galactarate_dh"/>
</dbReference>
<accession>A0A1M4V4Y8</accession>
<dbReference type="Gene3D" id="2.30.130.110">
    <property type="match status" value="1"/>
</dbReference>
<evidence type="ECO:0000256" key="1">
    <source>
        <dbReference type="ARBA" id="ARBA00010986"/>
    </source>
</evidence>
<evidence type="ECO:0000256" key="2">
    <source>
        <dbReference type="ARBA" id="ARBA00023239"/>
    </source>
</evidence>
<protein>
    <submittedName>
        <fullName evidence="4">Altronate hydrolase</fullName>
    </submittedName>
</protein>
<keyword evidence="5" id="KW-1185">Reference proteome</keyword>
<comment type="similarity">
    <text evidence="1">Belongs to the UxaA family.</text>
</comment>
<dbReference type="SMART" id="SM00858">
    <property type="entry name" value="SAF"/>
    <property type="match status" value="1"/>
</dbReference>
<dbReference type="STRING" id="1416778.SAMN05443633_101671"/>
<dbReference type="GO" id="GO:0016787">
    <property type="term" value="F:hydrolase activity"/>
    <property type="evidence" value="ECO:0007669"/>
    <property type="project" value="UniProtKB-KW"/>
</dbReference>
<dbReference type="GO" id="GO:0016829">
    <property type="term" value="F:lyase activity"/>
    <property type="evidence" value="ECO:0007669"/>
    <property type="project" value="UniProtKB-KW"/>
</dbReference>
<dbReference type="InterPro" id="IPR044144">
    <property type="entry name" value="SAF_UxaA/GarD"/>
</dbReference>
<organism evidence="4 5">
    <name type="scientific">Chryseobacterium arachidis</name>
    <dbReference type="NCBI Taxonomy" id="1416778"/>
    <lineage>
        <taxon>Bacteria</taxon>
        <taxon>Pseudomonadati</taxon>
        <taxon>Bacteroidota</taxon>
        <taxon>Flavobacteriia</taxon>
        <taxon>Flavobacteriales</taxon>
        <taxon>Weeksellaceae</taxon>
        <taxon>Chryseobacterium group</taxon>
        <taxon>Chryseobacterium</taxon>
    </lineage>
</organism>
<dbReference type="GO" id="GO:0019698">
    <property type="term" value="P:D-galacturonate catabolic process"/>
    <property type="evidence" value="ECO:0007669"/>
    <property type="project" value="TreeGrafter"/>
</dbReference>